<name>A0A840UVM6_9BACT</name>
<dbReference type="EMBL" id="JACHEO010000045">
    <property type="protein sequence ID" value="MBB5349765.1"/>
    <property type="molecule type" value="Genomic_DNA"/>
</dbReference>
<evidence type="ECO:0000313" key="2">
    <source>
        <dbReference type="Proteomes" id="UP000539642"/>
    </source>
</evidence>
<evidence type="ECO:0000313" key="1">
    <source>
        <dbReference type="EMBL" id="MBB5349765.1"/>
    </source>
</evidence>
<gene>
    <name evidence="1" type="ORF">HNQ81_003528</name>
</gene>
<comment type="caution">
    <text evidence="1">The sequence shown here is derived from an EMBL/GenBank/DDBJ whole genome shotgun (WGS) entry which is preliminary data.</text>
</comment>
<sequence length="63" mass="7177">MNEIEERYKKFALDENMREKFSQSSVEVQEKYSMDTSLVITTVVIGNSGKTTTIKEADDAKLV</sequence>
<dbReference type="AlphaFoldDB" id="A0A840UVM6"/>
<accession>A0A840UVM6</accession>
<dbReference type="RefSeq" id="WP_183352649.1">
    <property type="nucleotide sequence ID" value="NZ_JACHEO010000045.1"/>
</dbReference>
<proteinExistence type="predicted"/>
<protein>
    <submittedName>
        <fullName evidence="1">Uncharacterized protein</fullName>
    </submittedName>
</protein>
<dbReference type="Proteomes" id="UP000539642">
    <property type="component" value="Unassembled WGS sequence"/>
</dbReference>
<organism evidence="1 2">
    <name type="scientific">Desulfoprunum benzoelyticum</name>
    <dbReference type="NCBI Taxonomy" id="1506996"/>
    <lineage>
        <taxon>Bacteria</taxon>
        <taxon>Pseudomonadati</taxon>
        <taxon>Thermodesulfobacteriota</taxon>
        <taxon>Desulfobulbia</taxon>
        <taxon>Desulfobulbales</taxon>
        <taxon>Desulfobulbaceae</taxon>
        <taxon>Desulfoprunum</taxon>
    </lineage>
</organism>
<reference evidence="1 2" key="1">
    <citation type="submission" date="2020-08" db="EMBL/GenBank/DDBJ databases">
        <title>Genomic Encyclopedia of Type Strains, Phase IV (KMG-IV): sequencing the most valuable type-strain genomes for metagenomic binning, comparative biology and taxonomic classification.</title>
        <authorList>
            <person name="Goeker M."/>
        </authorList>
    </citation>
    <scope>NUCLEOTIDE SEQUENCE [LARGE SCALE GENOMIC DNA]</scope>
    <source>
        <strain evidence="1 2">DSM 28570</strain>
    </source>
</reference>
<keyword evidence="2" id="KW-1185">Reference proteome</keyword>